<dbReference type="SUPFAM" id="SSF50129">
    <property type="entry name" value="GroES-like"/>
    <property type="match status" value="1"/>
</dbReference>
<evidence type="ECO:0000259" key="9">
    <source>
        <dbReference type="Pfam" id="PF08240"/>
    </source>
</evidence>
<dbReference type="CDD" id="cd08231">
    <property type="entry name" value="MDR_TM0436_like"/>
    <property type="match status" value="1"/>
</dbReference>
<sequence length="380" mass="40398">MLESGPLDPESESSLAAIFQVAGEPLKLLRFPIPTLDAHEALVRIECCTVCGSDLHTISGKRKEPTPSILGHEILGVVERIGSPPLCDVSGNSLEVGDRVTWSTCISCGECDRCLSGLPQKCFSIAKYGHDIAEGKYALSGGLAEFILLRKGSAIVKVDPALPAEVICPVNCATATVTAAYRVGGIIEGRRVLIFGAGMLGLTAAAFAKFNAAAHVTVCDTNAERLQLSERFGADSTIEWCDDAQEFSQRASACSVDGEFDLILELSGSSKAVEAACRLGAIGASVVLVGSVMKSPTVSLDPESIVRRWLCISGVHNYAPEDLLTAIQFLSDSHSRFPFSELVEKIFSLTDVNQAIEFAQNAKPVRIAIRPGFHGNTDNS</sequence>
<dbReference type="GO" id="GO:0004022">
    <property type="term" value="F:alcohol dehydrogenase (NAD+) activity"/>
    <property type="evidence" value="ECO:0007669"/>
    <property type="project" value="UniProtKB-EC"/>
</dbReference>
<dbReference type="Pfam" id="PF00107">
    <property type="entry name" value="ADH_zinc_N"/>
    <property type="match status" value="1"/>
</dbReference>
<evidence type="ECO:0000256" key="5">
    <source>
        <dbReference type="ARBA" id="ARBA00022833"/>
    </source>
</evidence>
<evidence type="ECO:0000256" key="3">
    <source>
        <dbReference type="ARBA" id="ARBA00013190"/>
    </source>
</evidence>
<dbReference type="Gene3D" id="3.90.180.10">
    <property type="entry name" value="Medium-chain alcohol dehydrogenases, catalytic domain"/>
    <property type="match status" value="1"/>
</dbReference>
<dbReference type="InterPro" id="IPR013154">
    <property type="entry name" value="ADH-like_N"/>
</dbReference>
<protein>
    <recommendedName>
        <fullName evidence="3">alcohol dehydrogenase</fullName>
        <ecNumber evidence="3">1.1.1.1</ecNumber>
    </recommendedName>
</protein>
<evidence type="ECO:0000313" key="10">
    <source>
        <dbReference type="EMBL" id="QDT32448.1"/>
    </source>
</evidence>
<keyword evidence="7" id="KW-0520">NAD</keyword>
<keyword evidence="5" id="KW-0862">Zinc</keyword>
<keyword evidence="6 10" id="KW-0560">Oxidoreductase</keyword>
<evidence type="ECO:0000256" key="7">
    <source>
        <dbReference type="ARBA" id="ARBA00023027"/>
    </source>
</evidence>
<dbReference type="GO" id="GO:0046872">
    <property type="term" value="F:metal ion binding"/>
    <property type="evidence" value="ECO:0007669"/>
    <property type="project" value="UniProtKB-KW"/>
</dbReference>
<comment type="similarity">
    <text evidence="2">Belongs to the zinc-containing alcohol dehydrogenase family.</text>
</comment>
<dbReference type="Proteomes" id="UP000315724">
    <property type="component" value="Chromosome"/>
</dbReference>
<reference evidence="10 11" key="1">
    <citation type="submission" date="2019-02" db="EMBL/GenBank/DDBJ databases">
        <title>Deep-cultivation of Planctomycetes and their phenomic and genomic characterization uncovers novel biology.</title>
        <authorList>
            <person name="Wiegand S."/>
            <person name="Jogler M."/>
            <person name="Boedeker C."/>
            <person name="Pinto D."/>
            <person name="Vollmers J."/>
            <person name="Rivas-Marin E."/>
            <person name="Kohn T."/>
            <person name="Peeters S.H."/>
            <person name="Heuer A."/>
            <person name="Rast P."/>
            <person name="Oberbeckmann S."/>
            <person name="Bunk B."/>
            <person name="Jeske O."/>
            <person name="Meyerdierks A."/>
            <person name="Storesund J.E."/>
            <person name="Kallscheuer N."/>
            <person name="Luecker S."/>
            <person name="Lage O.M."/>
            <person name="Pohl T."/>
            <person name="Merkel B.J."/>
            <person name="Hornburger P."/>
            <person name="Mueller R.-W."/>
            <person name="Bruemmer F."/>
            <person name="Labrenz M."/>
            <person name="Spormann A.M."/>
            <person name="Op den Camp H."/>
            <person name="Overmann J."/>
            <person name="Amann R."/>
            <person name="Jetten M.S.M."/>
            <person name="Mascher T."/>
            <person name="Medema M.H."/>
            <person name="Devos D.P."/>
            <person name="Kaster A.-K."/>
            <person name="Ovreas L."/>
            <person name="Rohde M."/>
            <person name="Galperin M.Y."/>
            <person name="Jogler C."/>
        </authorList>
    </citation>
    <scope>NUCLEOTIDE SEQUENCE [LARGE SCALE GENOMIC DNA]</scope>
    <source>
        <strain evidence="10 11">Mal48</strain>
    </source>
</reference>
<feature type="domain" description="Alcohol dehydrogenase-like N-terminal" evidence="9">
    <location>
        <begin position="38"/>
        <end position="157"/>
    </location>
</feature>
<dbReference type="InterPro" id="IPR017743">
    <property type="entry name" value="ADH_phosphonate_catab-assoc"/>
</dbReference>
<dbReference type="Gene3D" id="3.40.50.720">
    <property type="entry name" value="NAD(P)-binding Rossmann-like Domain"/>
    <property type="match status" value="1"/>
</dbReference>
<dbReference type="NCBIfam" id="TIGR03366">
    <property type="entry name" value="HpnZ_proposed"/>
    <property type="match status" value="1"/>
</dbReference>
<dbReference type="InterPro" id="IPR036291">
    <property type="entry name" value="NAD(P)-bd_dom_sf"/>
</dbReference>
<evidence type="ECO:0000256" key="2">
    <source>
        <dbReference type="ARBA" id="ARBA00008072"/>
    </source>
</evidence>
<organism evidence="10 11">
    <name type="scientific">Thalassoglobus polymorphus</name>
    <dbReference type="NCBI Taxonomy" id="2527994"/>
    <lineage>
        <taxon>Bacteria</taxon>
        <taxon>Pseudomonadati</taxon>
        <taxon>Planctomycetota</taxon>
        <taxon>Planctomycetia</taxon>
        <taxon>Planctomycetales</taxon>
        <taxon>Planctomycetaceae</taxon>
        <taxon>Thalassoglobus</taxon>
    </lineage>
</organism>
<dbReference type="PANTHER" id="PTHR42940:SF3">
    <property type="entry name" value="ALCOHOL DEHYDROGENASE 1-RELATED"/>
    <property type="match status" value="1"/>
</dbReference>
<gene>
    <name evidence="10" type="ORF">Mal48_16940</name>
</gene>
<feature type="domain" description="Alcohol dehydrogenase-like C-terminal" evidence="8">
    <location>
        <begin position="200"/>
        <end position="331"/>
    </location>
</feature>
<evidence type="ECO:0000256" key="6">
    <source>
        <dbReference type="ARBA" id="ARBA00023002"/>
    </source>
</evidence>
<dbReference type="GO" id="GO:0005737">
    <property type="term" value="C:cytoplasm"/>
    <property type="evidence" value="ECO:0007669"/>
    <property type="project" value="TreeGrafter"/>
</dbReference>
<dbReference type="KEGG" id="tpol:Mal48_16940"/>
<evidence type="ECO:0000259" key="8">
    <source>
        <dbReference type="Pfam" id="PF00107"/>
    </source>
</evidence>
<accession>A0A517QLC8</accession>
<comment type="cofactor">
    <cofactor evidence="1">
        <name>Zn(2+)</name>
        <dbReference type="ChEBI" id="CHEBI:29105"/>
    </cofactor>
</comment>
<evidence type="ECO:0000256" key="1">
    <source>
        <dbReference type="ARBA" id="ARBA00001947"/>
    </source>
</evidence>
<dbReference type="EMBL" id="CP036267">
    <property type="protein sequence ID" value="QDT32448.1"/>
    <property type="molecule type" value="Genomic_DNA"/>
</dbReference>
<dbReference type="SUPFAM" id="SSF51735">
    <property type="entry name" value="NAD(P)-binding Rossmann-fold domains"/>
    <property type="match status" value="1"/>
</dbReference>
<dbReference type="Pfam" id="PF08240">
    <property type="entry name" value="ADH_N"/>
    <property type="match status" value="1"/>
</dbReference>
<proteinExistence type="inferred from homology"/>
<keyword evidence="11" id="KW-1185">Reference proteome</keyword>
<dbReference type="InterPro" id="IPR011032">
    <property type="entry name" value="GroES-like_sf"/>
</dbReference>
<dbReference type="InterPro" id="IPR013149">
    <property type="entry name" value="ADH-like_C"/>
</dbReference>
<name>A0A517QLC8_9PLAN</name>
<dbReference type="PANTHER" id="PTHR42940">
    <property type="entry name" value="ALCOHOL DEHYDROGENASE 1-RELATED"/>
    <property type="match status" value="1"/>
</dbReference>
<dbReference type="AlphaFoldDB" id="A0A517QLC8"/>
<evidence type="ECO:0000256" key="4">
    <source>
        <dbReference type="ARBA" id="ARBA00022723"/>
    </source>
</evidence>
<keyword evidence="4" id="KW-0479">Metal-binding</keyword>
<dbReference type="EC" id="1.1.1.1" evidence="3"/>
<evidence type="ECO:0000313" key="11">
    <source>
        <dbReference type="Proteomes" id="UP000315724"/>
    </source>
</evidence>